<accession>A0A2Z6GE57</accession>
<keyword evidence="2" id="KW-1185">Reference proteome</keyword>
<protein>
    <submittedName>
        <fullName evidence="1">Uncharacterized protein</fullName>
    </submittedName>
</protein>
<dbReference type="EMBL" id="AP018738">
    <property type="protein sequence ID" value="BBE51564.1"/>
    <property type="molecule type" value="Genomic_DNA"/>
</dbReference>
<evidence type="ECO:0000313" key="2">
    <source>
        <dbReference type="Proteomes" id="UP000033070"/>
    </source>
</evidence>
<organism evidence="1 2">
    <name type="scientific">Ferriphaselus amnicola</name>
    <dbReference type="NCBI Taxonomy" id="1188319"/>
    <lineage>
        <taxon>Bacteria</taxon>
        <taxon>Pseudomonadati</taxon>
        <taxon>Pseudomonadota</taxon>
        <taxon>Betaproteobacteria</taxon>
        <taxon>Nitrosomonadales</taxon>
        <taxon>Gallionellaceae</taxon>
        <taxon>Ferriphaselus</taxon>
    </lineage>
</organism>
<dbReference type="KEGG" id="fam:OYT1_ch2038"/>
<dbReference type="AlphaFoldDB" id="A0A2Z6GE57"/>
<dbReference type="Proteomes" id="UP000033070">
    <property type="component" value="Chromosome"/>
</dbReference>
<proteinExistence type="predicted"/>
<gene>
    <name evidence="1" type="ORF">OYT1_ch2038</name>
</gene>
<sequence>MLASLILHVAGQVIGWTFVESPPNIRQMKNTPVYLMQVAQLKGLLA</sequence>
<name>A0A2Z6GE57_9PROT</name>
<dbReference type="STRING" id="1188319.OYT1_01029"/>
<reference evidence="1 2" key="1">
    <citation type="submission" date="2018-06" db="EMBL/GenBank/DDBJ databases">
        <title>OYT1 Genome Sequencing.</title>
        <authorList>
            <person name="Kato S."/>
            <person name="Itoh T."/>
            <person name="Ohkuma M."/>
        </authorList>
    </citation>
    <scope>NUCLEOTIDE SEQUENCE [LARGE SCALE GENOMIC DNA]</scope>
    <source>
        <strain evidence="1 2">OYT1</strain>
    </source>
</reference>
<evidence type="ECO:0000313" key="1">
    <source>
        <dbReference type="EMBL" id="BBE51564.1"/>
    </source>
</evidence>